<evidence type="ECO:0000313" key="14">
    <source>
        <dbReference type="Proteomes" id="UP000182589"/>
    </source>
</evidence>
<organism evidence="13 14">
    <name type="scientific">Alicyclobacillus hesperidum</name>
    <dbReference type="NCBI Taxonomy" id="89784"/>
    <lineage>
        <taxon>Bacteria</taxon>
        <taxon>Bacillati</taxon>
        <taxon>Bacillota</taxon>
        <taxon>Bacilli</taxon>
        <taxon>Bacillales</taxon>
        <taxon>Alicyclobacillaceae</taxon>
        <taxon>Alicyclobacillus</taxon>
    </lineage>
</organism>
<evidence type="ECO:0000256" key="5">
    <source>
        <dbReference type="ARBA" id="ARBA00022840"/>
    </source>
</evidence>
<keyword evidence="5 11" id="KW-0067">ATP-binding</keyword>
<dbReference type="EC" id="5.6.2.4" evidence="9"/>
<protein>
    <recommendedName>
        <fullName evidence="9">DNA 3'-5' helicase</fullName>
        <ecNumber evidence="9">5.6.2.4</ecNumber>
    </recommendedName>
</protein>
<evidence type="ECO:0000256" key="8">
    <source>
        <dbReference type="ARBA" id="ARBA00034617"/>
    </source>
</evidence>
<reference evidence="14" key="1">
    <citation type="submission" date="2016-10" db="EMBL/GenBank/DDBJ databases">
        <authorList>
            <person name="Varghese N."/>
        </authorList>
    </citation>
    <scope>NUCLEOTIDE SEQUENCE [LARGE SCALE GENOMIC DNA]</scope>
    <source>
        <strain evidence="14">DSM 12489</strain>
    </source>
</reference>
<evidence type="ECO:0000256" key="9">
    <source>
        <dbReference type="ARBA" id="ARBA00034808"/>
    </source>
</evidence>
<name>A0A1H2SZW7_9BACL</name>
<dbReference type="Gene3D" id="1.10.10.160">
    <property type="match status" value="1"/>
</dbReference>
<keyword evidence="2 11" id="KW-0547">Nucleotide-binding</keyword>
<keyword evidence="4 11" id="KW-0347">Helicase</keyword>
<dbReference type="InterPro" id="IPR014017">
    <property type="entry name" value="DNA_helicase_UvrD-like_C"/>
</dbReference>
<sequence>MSGEMWTDEQFSIISPREGSTCVVAAPGSGKTSVLTEHIAQVVKARRVAPASVLAMTFTRQAAEHMRMKLRTHPLLNEKEVESIQIGTFHGSMFRFMMELRSDIPVLLSREEQFACMREAIEKVIGQSKAVGFYETASWLTRYTKYVGTGRTMGERHEHKIYQAYNRIKRCANRWDHDDILAESLAVLRSGTKPERWTKIRYILVDEFQDTNQPQWEIVRLLHESYHTPIFVVGDDDQSIYGFRGASPLFLQHASEQLFHIEQFLLTKNFRSCISIVHAAERLIQHVSSRIDKPLRSVSSREGYVRAVEIDHEGAEINCIKDILKSCLEIPCSIAILARTRRQVARVWGALQRELGVTWGSLQRRVEFRTFHDSKGKEWDIVILLDTVVERVDPNVINDEERRLFYVAMTRARSVLLCLVPRTIDGVKTLPSPFLFESQVLFGTWSQGEVQQIQQCLTVEA</sequence>
<evidence type="ECO:0000256" key="6">
    <source>
        <dbReference type="ARBA" id="ARBA00023125"/>
    </source>
</evidence>
<proteinExistence type="inferred from homology"/>
<keyword evidence="6" id="KW-0238">DNA-binding</keyword>
<evidence type="ECO:0000259" key="12">
    <source>
        <dbReference type="PROSITE" id="PS51198"/>
    </source>
</evidence>
<dbReference type="Proteomes" id="UP000182589">
    <property type="component" value="Unassembled WGS sequence"/>
</dbReference>
<dbReference type="PANTHER" id="PTHR11070:SF2">
    <property type="entry name" value="ATP-DEPENDENT DNA HELICASE SRS2"/>
    <property type="match status" value="1"/>
</dbReference>
<comment type="similarity">
    <text evidence="1">Belongs to the helicase family. UvrD subfamily.</text>
</comment>
<dbReference type="CDD" id="cd17932">
    <property type="entry name" value="DEXQc_UvrD"/>
    <property type="match status" value="1"/>
</dbReference>
<dbReference type="InterPro" id="IPR013986">
    <property type="entry name" value="DExx_box_DNA_helicase_dom_sf"/>
</dbReference>
<dbReference type="STRING" id="89784.SAMN04489725_1052"/>
<dbReference type="Gene3D" id="3.40.50.300">
    <property type="entry name" value="P-loop containing nucleotide triphosphate hydrolases"/>
    <property type="match status" value="2"/>
</dbReference>
<evidence type="ECO:0000256" key="7">
    <source>
        <dbReference type="ARBA" id="ARBA00023235"/>
    </source>
</evidence>
<evidence type="ECO:0000256" key="2">
    <source>
        <dbReference type="ARBA" id="ARBA00022741"/>
    </source>
</evidence>
<gene>
    <name evidence="13" type="ORF">SAMN04489725_1052</name>
</gene>
<feature type="binding site" evidence="11">
    <location>
        <begin position="25"/>
        <end position="32"/>
    </location>
    <ligand>
        <name>ATP</name>
        <dbReference type="ChEBI" id="CHEBI:30616"/>
    </ligand>
</feature>
<evidence type="ECO:0000256" key="1">
    <source>
        <dbReference type="ARBA" id="ARBA00009922"/>
    </source>
</evidence>
<dbReference type="InterPro" id="IPR014016">
    <property type="entry name" value="UvrD-like_ATP-bd"/>
</dbReference>
<dbReference type="SUPFAM" id="SSF52540">
    <property type="entry name" value="P-loop containing nucleoside triphosphate hydrolases"/>
    <property type="match status" value="1"/>
</dbReference>
<dbReference type="GO" id="GO:0005524">
    <property type="term" value="F:ATP binding"/>
    <property type="evidence" value="ECO:0007669"/>
    <property type="project" value="UniProtKB-UniRule"/>
</dbReference>
<dbReference type="GO" id="GO:0000725">
    <property type="term" value="P:recombinational repair"/>
    <property type="evidence" value="ECO:0007669"/>
    <property type="project" value="TreeGrafter"/>
</dbReference>
<comment type="catalytic activity">
    <reaction evidence="10">
        <text>ATP + H2O = ADP + phosphate + H(+)</text>
        <dbReference type="Rhea" id="RHEA:13065"/>
        <dbReference type="ChEBI" id="CHEBI:15377"/>
        <dbReference type="ChEBI" id="CHEBI:15378"/>
        <dbReference type="ChEBI" id="CHEBI:30616"/>
        <dbReference type="ChEBI" id="CHEBI:43474"/>
        <dbReference type="ChEBI" id="CHEBI:456216"/>
        <dbReference type="EC" id="5.6.2.4"/>
    </reaction>
</comment>
<keyword evidence="7" id="KW-0413">Isomerase</keyword>
<dbReference type="InterPro" id="IPR027417">
    <property type="entry name" value="P-loop_NTPase"/>
</dbReference>
<dbReference type="PANTHER" id="PTHR11070">
    <property type="entry name" value="UVRD / RECB / PCRA DNA HELICASE FAMILY MEMBER"/>
    <property type="match status" value="1"/>
</dbReference>
<evidence type="ECO:0000256" key="10">
    <source>
        <dbReference type="ARBA" id="ARBA00048988"/>
    </source>
</evidence>
<dbReference type="EMBL" id="FNOJ01000005">
    <property type="protein sequence ID" value="SDW37077.1"/>
    <property type="molecule type" value="Genomic_DNA"/>
</dbReference>
<evidence type="ECO:0000313" key="13">
    <source>
        <dbReference type="EMBL" id="SDW37077.1"/>
    </source>
</evidence>
<dbReference type="PROSITE" id="PS51198">
    <property type="entry name" value="UVRD_HELICASE_ATP_BIND"/>
    <property type="match status" value="1"/>
</dbReference>
<dbReference type="GO" id="GO:0003677">
    <property type="term" value="F:DNA binding"/>
    <property type="evidence" value="ECO:0007669"/>
    <property type="project" value="UniProtKB-KW"/>
</dbReference>
<dbReference type="GO" id="GO:0016887">
    <property type="term" value="F:ATP hydrolysis activity"/>
    <property type="evidence" value="ECO:0007669"/>
    <property type="project" value="RHEA"/>
</dbReference>
<dbReference type="Pfam" id="PF00580">
    <property type="entry name" value="UvrD-helicase"/>
    <property type="match status" value="1"/>
</dbReference>
<evidence type="ECO:0000256" key="3">
    <source>
        <dbReference type="ARBA" id="ARBA00022801"/>
    </source>
</evidence>
<keyword evidence="14" id="KW-1185">Reference proteome</keyword>
<comment type="catalytic activity">
    <reaction evidence="8">
        <text>Couples ATP hydrolysis with the unwinding of duplex DNA by translocating in the 3'-5' direction.</text>
        <dbReference type="EC" id="5.6.2.4"/>
    </reaction>
</comment>
<dbReference type="Pfam" id="PF13361">
    <property type="entry name" value="UvrD_C"/>
    <property type="match status" value="1"/>
</dbReference>
<evidence type="ECO:0000256" key="4">
    <source>
        <dbReference type="ARBA" id="ARBA00022806"/>
    </source>
</evidence>
<evidence type="ECO:0000256" key="11">
    <source>
        <dbReference type="PROSITE-ProRule" id="PRU00560"/>
    </source>
</evidence>
<dbReference type="CDD" id="cd18807">
    <property type="entry name" value="SF1_C_UvrD"/>
    <property type="match status" value="1"/>
</dbReference>
<accession>A0A1H2SZW7</accession>
<dbReference type="InterPro" id="IPR000212">
    <property type="entry name" value="DNA_helicase_UvrD/REP"/>
</dbReference>
<feature type="domain" description="UvrD-like helicase ATP-binding" evidence="12">
    <location>
        <begin position="4"/>
        <end position="273"/>
    </location>
</feature>
<dbReference type="GO" id="GO:0043138">
    <property type="term" value="F:3'-5' DNA helicase activity"/>
    <property type="evidence" value="ECO:0007669"/>
    <property type="project" value="UniProtKB-EC"/>
</dbReference>
<keyword evidence="3 11" id="KW-0378">Hydrolase</keyword>
<dbReference type="AlphaFoldDB" id="A0A1H2SZW7"/>